<proteinExistence type="predicted"/>
<protein>
    <recommendedName>
        <fullName evidence="6">Aminoglycoside phosphotransferase domain-containing protein</fullName>
    </recommendedName>
</protein>
<feature type="compositionally biased region" description="Basic and acidic residues" evidence="1">
    <location>
        <begin position="31"/>
        <end position="46"/>
    </location>
</feature>
<dbReference type="Proteomes" id="UP000057181">
    <property type="component" value="Chromosome"/>
</dbReference>
<dbReference type="SUPFAM" id="SSF56112">
    <property type="entry name" value="Protein kinase-like (PK-like)"/>
    <property type="match status" value="1"/>
</dbReference>
<dbReference type="EMBL" id="BJZR01000011">
    <property type="protein sequence ID" value="GEO91372.1"/>
    <property type="molecule type" value="Genomic_DNA"/>
</dbReference>
<dbReference type="InterPro" id="IPR011009">
    <property type="entry name" value="Kinase-like_dom_sf"/>
</dbReference>
<accession>A0A0U3H9G6</accession>
<dbReference type="RefSeq" id="WP_058858300.1">
    <property type="nucleotide sequence ID" value="NZ_BJZR01000011.1"/>
</dbReference>
<dbReference type="OrthoDB" id="3837844at2"/>
<feature type="compositionally biased region" description="Low complexity" evidence="1">
    <location>
        <begin position="49"/>
        <end position="58"/>
    </location>
</feature>
<name>A0A0U3H9G6_9MICC</name>
<evidence type="ECO:0000313" key="2">
    <source>
        <dbReference type="EMBL" id="ALU39589.1"/>
    </source>
</evidence>
<evidence type="ECO:0000313" key="3">
    <source>
        <dbReference type="EMBL" id="GEO91372.1"/>
    </source>
</evidence>
<evidence type="ECO:0008006" key="6">
    <source>
        <dbReference type="Google" id="ProtNLM"/>
    </source>
</evidence>
<keyword evidence="5" id="KW-1185">Reference proteome</keyword>
<feature type="region of interest" description="Disordered" evidence="1">
    <location>
        <begin position="30"/>
        <end position="58"/>
    </location>
</feature>
<organism evidence="2 4">
    <name type="scientific">Kocuria flava</name>
    <dbReference type="NCBI Taxonomy" id="446860"/>
    <lineage>
        <taxon>Bacteria</taxon>
        <taxon>Bacillati</taxon>
        <taxon>Actinomycetota</taxon>
        <taxon>Actinomycetes</taxon>
        <taxon>Micrococcales</taxon>
        <taxon>Micrococcaceae</taxon>
        <taxon>Kocuria</taxon>
    </lineage>
</organism>
<gene>
    <name evidence="2" type="ORF">AS188_07310</name>
    <name evidence="3" type="ORF">KFL01_06780</name>
</gene>
<evidence type="ECO:0000313" key="5">
    <source>
        <dbReference type="Proteomes" id="UP000321155"/>
    </source>
</evidence>
<reference evidence="3 5" key="2">
    <citation type="submission" date="2019-07" db="EMBL/GenBank/DDBJ databases">
        <title>Whole genome shotgun sequence of Kocuria flava NBRC 107626.</title>
        <authorList>
            <person name="Hosoyama A."/>
            <person name="Uohara A."/>
            <person name="Ohji S."/>
            <person name="Ichikawa N."/>
        </authorList>
    </citation>
    <scope>NUCLEOTIDE SEQUENCE [LARGE SCALE GENOMIC DNA]</scope>
    <source>
        <strain evidence="3 5">NBRC 107626</strain>
    </source>
</reference>
<dbReference type="EMBL" id="CP013254">
    <property type="protein sequence ID" value="ALU39589.1"/>
    <property type="molecule type" value="Genomic_DNA"/>
</dbReference>
<sequence length="425" mass="44034">MRGPGSPDAEAAAVALFTGPGLDALVAGVLRGHDSGNDDDAGRGGEHSGPAGEPAGADPARWTLRRVHHRPGASVTAVVDVAARAGRPGGTLCLSTAAPPTPWPATVRRADHDDLGLITWWLPHDPWLPGLPLASSPEAVGREVFGSTVPAALVPQSYRPTRRAVLRAVHEGDVRFLKVLRRGRAAALHGRHRLLRDAGLPVPAPDGEPVDDVVVLHALAGTPLAAAVRADGAAALAPEHVLALLGALPPAVLELPARPSWTDRVLDHGRAAAVALPEEAARVRDLAHAVDAARRTTGPGPLVPTHGDLYEANLLVDPAVRGPFGPVTGLLDVDAAGPGRRADDLGCFVAHLAVLPTVDRRYRHAPAAAERFLAGFDAVVDPAALRVRAAGVVLSLVAGARRTGGPPDRALRRLELAEQFLARAG</sequence>
<dbReference type="Gene3D" id="3.90.1200.10">
    <property type="match status" value="1"/>
</dbReference>
<evidence type="ECO:0000313" key="4">
    <source>
        <dbReference type="Proteomes" id="UP000057181"/>
    </source>
</evidence>
<dbReference type="AlphaFoldDB" id="A0A0U3H9G6"/>
<dbReference type="KEGG" id="kfv:AS188_07310"/>
<dbReference type="STRING" id="446860.AS188_07310"/>
<evidence type="ECO:0000256" key="1">
    <source>
        <dbReference type="SAM" id="MobiDB-lite"/>
    </source>
</evidence>
<reference evidence="2 4" key="1">
    <citation type="submission" date="2015-11" db="EMBL/GenBank/DDBJ databases">
        <title>Complete Genome Sequence of Kocuria flava strain HO-9041.</title>
        <authorList>
            <person name="Zhou M."/>
            <person name="Dai J."/>
        </authorList>
    </citation>
    <scope>NUCLEOTIDE SEQUENCE [LARGE SCALE GENOMIC DNA]</scope>
    <source>
        <strain evidence="2 4">HO-9041</strain>
    </source>
</reference>
<dbReference type="Proteomes" id="UP000321155">
    <property type="component" value="Unassembled WGS sequence"/>
</dbReference>